<feature type="domain" description="C-type lectin" evidence="5">
    <location>
        <begin position="176"/>
        <end position="298"/>
    </location>
</feature>
<evidence type="ECO:0000313" key="6">
    <source>
        <dbReference type="Proteomes" id="UP000515150"/>
    </source>
</evidence>
<keyword evidence="4" id="KW-0472">Membrane</keyword>
<dbReference type="InterPro" id="IPR018378">
    <property type="entry name" value="C-type_lectin_CS"/>
</dbReference>
<evidence type="ECO:0000256" key="2">
    <source>
        <dbReference type="ARBA" id="ARBA00023157"/>
    </source>
</evidence>
<feature type="region of interest" description="Disordered" evidence="3">
    <location>
        <begin position="1"/>
        <end position="42"/>
    </location>
</feature>
<name>A0A6P7LP29_BETSP</name>
<keyword evidence="4" id="KW-1133">Transmembrane helix</keyword>
<dbReference type="GeneID" id="114849095"/>
<dbReference type="CDD" id="cd03590">
    <property type="entry name" value="CLECT_DC-SIGN_like"/>
    <property type="match status" value="1"/>
</dbReference>
<evidence type="ECO:0000313" key="7">
    <source>
        <dbReference type="RefSeq" id="XP_028996000.1"/>
    </source>
</evidence>
<keyword evidence="4" id="KW-0812">Transmembrane</keyword>
<evidence type="ECO:0000259" key="5">
    <source>
        <dbReference type="PROSITE" id="PS50041"/>
    </source>
</evidence>
<evidence type="ECO:0000256" key="4">
    <source>
        <dbReference type="SAM" id="Phobius"/>
    </source>
</evidence>
<dbReference type="InterPro" id="IPR001304">
    <property type="entry name" value="C-type_lectin-like"/>
</dbReference>
<protein>
    <submittedName>
        <fullName evidence="7">C-type lectin domain family 4 member M-like</fullName>
    </submittedName>
</protein>
<dbReference type="InParanoid" id="A0A6P7LP29"/>
<dbReference type="PROSITE" id="PS00615">
    <property type="entry name" value="C_TYPE_LECTIN_1"/>
    <property type="match status" value="1"/>
</dbReference>
<keyword evidence="1" id="KW-0430">Lectin</keyword>
<dbReference type="Pfam" id="PF00059">
    <property type="entry name" value="Lectin_C"/>
    <property type="match status" value="1"/>
</dbReference>
<dbReference type="SUPFAM" id="SSF56436">
    <property type="entry name" value="C-type lectin-like"/>
    <property type="match status" value="1"/>
</dbReference>
<gene>
    <name evidence="7" type="primary">LOC114849095</name>
</gene>
<evidence type="ECO:0000256" key="3">
    <source>
        <dbReference type="SAM" id="MobiDB-lite"/>
    </source>
</evidence>
<dbReference type="AlphaFoldDB" id="A0A6P7LP29"/>
<dbReference type="RefSeq" id="XP_028996000.1">
    <property type="nucleotide sequence ID" value="XM_029140167.3"/>
</dbReference>
<dbReference type="InterPro" id="IPR016187">
    <property type="entry name" value="CTDL_fold"/>
</dbReference>
<dbReference type="GO" id="GO:0030246">
    <property type="term" value="F:carbohydrate binding"/>
    <property type="evidence" value="ECO:0007669"/>
    <property type="project" value="UniProtKB-KW"/>
</dbReference>
<organism evidence="6 7">
    <name type="scientific">Betta splendens</name>
    <name type="common">Siamese fighting fish</name>
    <dbReference type="NCBI Taxonomy" id="158456"/>
    <lineage>
        <taxon>Eukaryota</taxon>
        <taxon>Metazoa</taxon>
        <taxon>Chordata</taxon>
        <taxon>Craniata</taxon>
        <taxon>Vertebrata</taxon>
        <taxon>Euteleostomi</taxon>
        <taxon>Actinopterygii</taxon>
        <taxon>Neopterygii</taxon>
        <taxon>Teleostei</taxon>
        <taxon>Neoteleostei</taxon>
        <taxon>Acanthomorphata</taxon>
        <taxon>Anabantaria</taxon>
        <taxon>Anabantiformes</taxon>
        <taxon>Anabantoidei</taxon>
        <taxon>Osphronemidae</taxon>
        <taxon>Betta</taxon>
    </lineage>
</organism>
<keyword evidence="6" id="KW-1185">Reference proteome</keyword>
<proteinExistence type="predicted"/>
<dbReference type="InterPro" id="IPR050111">
    <property type="entry name" value="C-type_lectin/snaclec_domain"/>
</dbReference>
<dbReference type="OrthoDB" id="538816at2759"/>
<sequence>MERSQPHGLTASQPEQEMAFEQQASHKIGGDEQSHFKPGLSKRGGRAGVSARRLLIPCLLLFNAVLLTAAVVLGIYCAKAKDLQVPQAMTSPLFIELNYLRNQSEIINEKLEVQATLEKERAIHLQLKTQVKQQKTITDRLQKTIEGLQTEKTQRQTNKTSLEQSCGRCPLGWNLLKSTCYYFSKNDFASGKSWQDSRADCVSQGGDLLVISDLEEQQLISDNFPRVSSSSLWWLNGFWMGLTDVVTEGTWVWVNNVTETERGYWKQGQPSHTGPSKKNCAAFYYYQDARATWFNERCLGVQLNWICEMQSR</sequence>
<reference evidence="7" key="1">
    <citation type="submission" date="2025-08" db="UniProtKB">
        <authorList>
            <consortium name="RefSeq"/>
        </authorList>
    </citation>
    <scope>IDENTIFICATION</scope>
</reference>
<keyword evidence="2" id="KW-1015">Disulfide bond</keyword>
<evidence type="ECO:0000256" key="1">
    <source>
        <dbReference type="ARBA" id="ARBA00022734"/>
    </source>
</evidence>
<dbReference type="PROSITE" id="PS50041">
    <property type="entry name" value="C_TYPE_LECTIN_2"/>
    <property type="match status" value="1"/>
</dbReference>
<dbReference type="Proteomes" id="UP000515150">
    <property type="component" value="Chromosome 22"/>
</dbReference>
<dbReference type="PANTHER" id="PTHR22803">
    <property type="entry name" value="MANNOSE, PHOSPHOLIPASE, LECTIN RECEPTOR RELATED"/>
    <property type="match status" value="1"/>
</dbReference>
<dbReference type="InterPro" id="IPR033989">
    <property type="entry name" value="CD209-like_CTLD"/>
</dbReference>
<dbReference type="InterPro" id="IPR016186">
    <property type="entry name" value="C-type_lectin-like/link_sf"/>
</dbReference>
<dbReference type="KEGG" id="bspl:114849095"/>
<accession>A0A6P7LP29</accession>
<dbReference type="Gene3D" id="3.10.100.10">
    <property type="entry name" value="Mannose-Binding Protein A, subunit A"/>
    <property type="match status" value="1"/>
</dbReference>
<dbReference type="SMART" id="SM00034">
    <property type="entry name" value="CLECT"/>
    <property type="match status" value="1"/>
</dbReference>
<feature type="transmembrane region" description="Helical" evidence="4">
    <location>
        <begin position="54"/>
        <end position="76"/>
    </location>
</feature>